<dbReference type="InterPro" id="IPR002560">
    <property type="entry name" value="Transposase_DDE"/>
</dbReference>
<gene>
    <name evidence="3" type="ORF">HMPREF0351_10925</name>
</gene>
<dbReference type="InterPro" id="IPR047951">
    <property type="entry name" value="Transpos_ISL3"/>
</dbReference>
<dbReference type="Proteomes" id="UP000005269">
    <property type="component" value="Chromosome"/>
</dbReference>
<dbReference type="Pfam" id="PF14690">
    <property type="entry name" value="Zn_ribbon_ISL3"/>
    <property type="match status" value="1"/>
</dbReference>
<dbReference type="NCBIfam" id="NF033550">
    <property type="entry name" value="transpos_ISL3"/>
    <property type="match status" value="1"/>
</dbReference>
<dbReference type="InterPro" id="IPR009057">
    <property type="entry name" value="Homeodomain-like_sf"/>
</dbReference>
<feature type="domain" description="Transposase IS204/IS1001/IS1096/IS1165 DDE" evidence="1">
    <location>
        <begin position="130"/>
        <end position="232"/>
    </location>
</feature>
<dbReference type="EMBL" id="CP003583">
    <property type="protein sequence ID" value="AFK58549.1"/>
    <property type="molecule type" value="Genomic_DNA"/>
</dbReference>
<dbReference type="PANTHER" id="PTHR33498:SF1">
    <property type="entry name" value="TRANSPOSASE FOR INSERTION SEQUENCE ELEMENT IS1557"/>
    <property type="match status" value="1"/>
</dbReference>
<protein>
    <submittedName>
        <fullName evidence="3">Transposase</fullName>
    </submittedName>
</protein>
<feature type="domain" description="Transposase IS204/IS1001/IS1096/IS1165 zinc-finger" evidence="2">
    <location>
        <begin position="11"/>
        <end position="59"/>
    </location>
</feature>
<dbReference type="PANTHER" id="PTHR33498">
    <property type="entry name" value="TRANSPOSASE FOR INSERTION SEQUENCE ELEMENT IS1557"/>
    <property type="match status" value="1"/>
</dbReference>
<proteinExistence type="predicted"/>
<dbReference type="KEGG" id="efu:HMPREF0351_10925"/>
<evidence type="ECO:0000259" key="2">
    <source>
        <dbReference type="Pfam" id="PF14690"/>
    </source>
</evidence>
<dbReference type="HOGENOM" id="CLU_041900_4_1_9"/>
<evidence type="ECO:0000313" key="3">
    <source>
        <dbReference type="EMBL" id="AFK58549.1"/>
    </source>
</evidence>
<dbReference type="InterPro" id="IPR029261">
    <property type="entry name" value="Transposase_Znf"/>
</dbReference>
<keyword evidence="4" id="KW-1185">Reference proteome</keyword>
<dbReference type="SUPFAM" id="SSF46689">
    <property type="entry name" value="Homeodomain-like"/>
    <property type="match status" value="1"/>
</dbReference>
<accession>I3U0L1</accession>
<dbReference type="Pfam" id="PF01610">
    <property type="entry name" value="DDE_Tnp_ISL3"/>
    <property type="match status" value="1"/>
</dbReference>
<reference evidence="3 4" key="1">
    <citation type="journal article" date="2012" name="BMC Microbiol.">
        <title>Complete genome sequence of Enterococcus faecium strain TX16 and comparative genomic analysis of Enterococcus faecium genomes.</title>
        <authorList>
            <person name="Qin X."/>
            <person name="Galloway-Pena J.R."/>
            <person name="Sillanpaa J."/>
            <person name="Hyeob Roh J."/>
            <person name="Nallapareddy S.R."/>
            <person name="Chowdhury S."/>
            <person name="Bourgogne A."/>
            <person name="Choudhury T."/>
            <person name="Munzy D.M."/>
            <person name="Buhay C.J."/>
            <person name="Ding Y."/>
            <person name="Dugan-Rocha S."/>
            <person name="Liu W."/>
            <person name="Kovar C."/>
            <person name="Sodergren E."/>
            <person name="Highlander S."/>
            <person name="Petrosino J.F."/>
            <person name="Worley K.C."/>
            <person name="Gibbs R.A."/>
            <person name="Weinstock G.M."/>
            <person name="Murray B.E."/>
        </authorList>
    </citation>
    <scope>NUCLEOTIDE SEQUENCE [LARGE SCALE GENOMIC DNA]</scope>
    <source>
        <strain evidence="4">ATCC BAA-472 / TX0016 / DO</strain>
    </source>
</reference>
<sequence length="248" mass="29025">MIYKGTLLYKPEECSHCLCVVPSRIIRWGTTTVRLLLNDVSEYRTYLELKKQRFKCKSCQRTFVADTSVAEKHCFISQKVRWSVIARLKENTSMTEIARQKNISTSSVYRVMKRFYRPLNPFKQTLPKVLCFDEFKSVRSVASAMSFIMMDGQSHALLDIVENRRLPYLERYFSRFSLATREAVQLIVIDMYAPYVSLVKKLFPNAQLIIDRFHIVQHIGRTFLNHRVKETTVRLKGNSHSQRGLGKN</sequence>
<evidence type="ECO:0000313" key="4">
    <source>
        <dbReference type="Proteomes" id="UP000005269"/>
    </source>
</evidence>
<name>I3U0L1_ENTFD</name>
<evidence type="ECO:0000259" key="1">
    <source>
        <dbReference type="Pfam" id="PF01610"/>
    </source>
</evidence>
<organism evidence="3 4">
    <name type="scientific">Enterococcus faecium (strain ATCC BAA-472 / TX0016 / DO)</name>
    <dbReference type="NCBI Taxonomy" id="333849"/>
    <lineage>
        <taxon>Bacteria</taxon>
        <taxon>Bacillati</taxon>
        <taxon>Bacillota</taxon>
        <taxon>Bacilli</taxon>
        <taxon>Lactobacillales</taxon>
        <taxon>Enterococcaceae</taxon>
        <taxon>Enterococcus</taxon>
    </lineage>
</organism>
<dbReference type="Gene3D" id="1.10.10.60">
    <property type="entry name" value="Homeodomain-like"/>
    <property type="match status" value="1"/>
</dbReference>
<dbReference type="AlphaFoldDB" id="I3U0L1"/>